<comment type="caution">
    <text evidence="1">The sequence shown here is derived from an EMBL/GenBank/DDBJ whole genome shotgun (WGS) entry which is preliminary data.</text>
</comment>
<protein>
    <submittedName>
        <fullName evidence="1">Uncharacterized protein</fullName>
    </submittedName>
</protein>
<evidence type="ECO:0000313" key="1">
    <source>
        <dbReference type="EMBL" id="NEC22772.1"/>
    </source>
</evidence>
<dbReference type="AlphaFoldDB" id="A0A7K3S7H5"/>
<dbReference type="EMBL" id="JAAGMP010001406">
    <property type="protein sequence ID" value="NEC22772.1"/>
    <property type="molecule type" value="Genomic_DNA"/>
</dbReference>
<sequence length="102" mass="10990">MDANGRARLLPWVTDDGKACLLSPSDSGGFLSRLADEFETAQVVLSEETLSEAKTVLEDVMSPHAEVRYTGIRLAECLADLLRIAESRRLRLPGVGDEGSGS</sequence>
<gene>
    <name evidence="1" type="ORF">G3I50_31695</name>
</gene>
<reference evidence="1 2" key="1">
    <citation type="submission" date="2020-01" db="EMBL/GenBank/DDBJ databases">
        <title>Insect and environment-associated Actinomycetes.</title>
        <authorList>
            <person name="Currrie C."/>
            <person name="Chevrette M."/>
            <person name="Carlson C."/>
            <person name="Stubbendieck R."/>
            <person name="Wendt-Pienkowski E."/>
        </authorList>
    </citation>
    <scope>NUCLEOTIDE SEQUENCE [LARGE SCALE GENOMIC DNA]</scope>
    <source>
        <strain evidence="1 2">SID7590</strain>
    </source>
</reference>
<evidence type="ECO:0000313" key="2">
    <source>
        <dbReference type="Proteomes" id="UP000469670"/>
    </source>
</evidence>
<proteinExistence type="predicted"/>
<accession>A0A7K3S7H5</accession>
<name>A0A7K3S7H5_9ACTN</name>
<organism evidence="1 2">
    <name type="scientific">Streptomyces parvus</name>
    <dbReference type="NCBI Taxonomy" id="66428"/>
    <lineage>
        <taxon>Bacteria</taxon>
        <taxon>Bacillati</taxon>
        <taxon>Actinomycetota</taxon>
        <taxon>Actinomycetes</taxon>
        <taxon>Kitasatosporales</taxon>
        <taxon>Streptomycetaceae</taxon>
        <taxon>Streptomyces</taxon>
    </lineage>
</organism>
<dbReference type="Proteomes" id="UP000469670">
    <property type="component" value="Unassembled WGS sequence"/>
</dbReference>
<dbReference type="RefSeq" id="WP_164207219.1">
    <property type="nucleotide sequence ID" value="NZ_JAAGMP010001406.1"/>
</dbReference>